<comment type="caution">
    <text evidence="6">The sequence shown here is derived from an EMBL/GenBank/DDBJ whole genome shotgun (WGS) entry which is preliminary data.</text>
</comment>
<dbReference type="PROSITE" id="PS50931">
    <property type="entry name" value="HTH_LYSR"/>
    <property type="match status" value="1"/>
</dbReference>
<evidence type="ECO:0000256" key="3">
    <source>
        <dbReference type="ARBA" id="ARBA00023125"/>
    </source>
</evidence>
<dbReference type="KEGG" id="nwx:CGZ65_07030"/>
<dbReference type="SUPFAM" id="SSF53850">
    <property type="entry name" value="Periplasmic binding protein-like II"/>
    <property type="match status" value="1"/>
</dbReference>
<dbReference type="PANTHER" id="PTHR30126">
    <property type="entry name" value="HTH-TYPE TRANSCRIPTIONAL REGULATOR"/>
    <property type="match status" value="1"/>
</dbReference>
<dbReference type="Pfam" id="PF03466">
    <property type="entry name" value="LysR_substrate"/>
    <property type="match status" value="1"/>
</dbReference>
<keyword evidence="3" id="KW-0238">DNA-binding</keyword>
<dbReference type="InterPro" id="IPR036390">
    <property type="entry name" value="WH_DNA-bd_sf"/>
</dbReference>
<evidence type="ECO:0000259" key="5">
    <source>
        <dbReference type="PROSITE" id="PS50931"/>
    </source>
</evidence>
<keyword evidence="2" id="KW-0805">Transcription regulation</keyword>
<dbReference type="PRINTS" id="PR00039">
    <property type="entry name" value="HTHLYSR"/>
</dbReference>
<dbReference type="OrthoDB" id="9803735at2"/>
<organism evidence="6 7">
    <name type="scientific">Neisseria weixii</name>
    <dbReference type="NCBI Taxonomy" id="1853276"/>
    <lineage>
        <taxon>Bacteria</taxon>
        <taxon>Pseudomonadati</taxon>
        <taxon>Pseudomonadota</taxon>
        <taxon>Betaproteobacteria</taxon>
        <taxon>Neisseriales</taxon>
        <taxon>Neisseriaceae</taxon>
        <taxon>Neisseria</taxon>
    </lineage>
</organism>
<dbReference type="Gene3D" id="1.10.10.10">
    <property type="entry name" value="Winged helix-like DNA-binding domain superfamily/Winged helix DNA-binding domain"/>
    <property type="match status" value="1"/>
</dbReference>
<dbReference type="EMBL" id="RPFL01000023">
    <property type="protein sequence ID" value="RPD86005.1"/>
    <property type="molecule type" value="Genomic_DNA"/>
</dbReference>
<evidence type="ECO:0000256" key="4">
    <source>
        <dbReference type="ARBA" id="ARBA00023163"/>
    </source>
</evidence>
<proteinExistence type="inferred from homology"/>
<evidence type="ECO:0000256" key="2">
    <source>
        <dbReference type="ARBA" id="ARBA00023015"/>
    </source>
</evidence>
<gene>
    <name evidence="6" type="ORF">EGK74_09100</name>
</gene>
<dbReference type="Proteomes" id="UP000272412">
    <property type="component" value="Unassembled WGS sequence"/>
</dbReference>
<comment type="similarity">
    <text evidence="1">Belongs to the LysR transcriptional regulatory family.</text>
</comment>
<dbReference type="AlphaFoldDB" id="A0A3N4MSF1"/>
<accession>A0A3N4MSF1</accession>
<sequence length="295" mass="33090">MDINQLKSFVTVAHQGNLTQAAERLFLSQPAVSAQIKAIESDLGTPLFNRTSNGMTLTRAGEVFLPEAEALLQHKHKLEQFAKTLAQDFTEETQLGIIHPIDSTKLANLTALINQNTPNTRLHIQYGMSGEILSRIQNKTLHGGFFLGNINQRGICSLFLQNLSYSLICPKGEEATIRANPKSLENYTWIEMSGVSGSSKHLQQFWRANRLSPKRQILCDYPQAILDLVINGIGVAMVPSNKADAAIRDGRPVSVLEEYRQTMPMHFIYTSEYEDNPDLQLLKQSVEEIWQIKPN</sequence>
<feature type="domain" description="HTH lysR-type" evidence="5">
    <location>
        <begin position="1"/>
        <end position="58"/>
    </location>
</feature>
<name>A0A3N4MSF1_9NEIS</name>
<dbReference type="FunFam" id="1.10.10.10:FF:000001">
    <property type="entry name" value="LysR family transcriptional regulator"/>
    <property type="match status" value="1"/>
</dbReference>
<dbReference type="CDD" id="cd05466">
    <property type="entry name" value="PBP2_LTTR_substrate"/>
    <property type="match status" value="1"/>
</dbReference>
<dbReference type="GO" id="GO:0003700">
    <property type="term" value="F:DNA-binding transcription factor activity"/>
    <property type="evidence" value="ECO:0007669"/>
    <property type="project" value="InterPro"/>
</dbReference>
<dbReference type="Gene3D" id="3.40.190.290">
    <property type="match status" value="1"/>
</dbReference>
<dbReference type="PANTHER" id="PTHR30126:SF40">
    <property type="entry name" value="HTH-TYPE TRANSCRIPTIONAL REGULATOR GLTR"/>
    <property type="match status" value="1"/>
</dbReference>
<dbReference type="RefSeq" id="WP_096296126.1">
    <property type="nucleotide sequence ID" value="NZ_CP023429.1"/>
</dbReference>
<dbReference type="InterPro" id="IPR036388">
    <property type="entry name" value="WH-like_DNA-bd_sf"/>
</dbReference>
<dbReference type="GO" id="GO:0000976">
    <property type="term" value="F:transcription cis-regulatory region binding"/>
    <property type="evidence" value="ECO:0007669"/>
    <property type="project" value="TreeGrafter"/>
</dbReference>
<dbReference type="Pfam" id="PF00126">
    <property type="entry name" value="HTH_1"/>
    <property type="match status" value="1"/>
</dbReference>
<keyword evidence="4" id="KW-0804">Transcription</keyword>
<evidence type="ECO:0000313" key="7">
    <source>
        <dbReference type="Proteomes" id="UP000272412"/>
    </source>
</evidence>
<evidence type="ECO:0000256" key="1">
    <source>
        <dbReference type="ARBA" id="ARBA00009437"/>
    </source>
</evidence>
<keyword evidence="7" id="KW-1185">Reference proteome</keyword>
<dbReference type="SUPFAM" id="SSF46785">
    <property type="entry name" value="Winged helix' DNA-binding domain"/>
    <property type="match status" value="1"/>
</dbReference>
<evidence type="ECO:0000313" key="6">
    <source>
        <dbReference type="EMBL" id="RPD86005.1"/>
    </source>
</evidence>
<dbReference type="InterPro" id="IPR000847">
    <property type="entry name" value="LysR_HTH_N"/>
</dbReference>
<dbReference type="InterPro" id="IPR005119">
    <property type="entry name" value="LysR_subst-bd"/>
</dbReference>
<protein>
    <submittedName>
        <fullName evidence="6">LysR family transcriptional regulator</fullName>
    </submittedName>
</protein>
<reference evidence="6 7" key="1">
    <citation type="submission" date="2018-11" db="EMBL/GenBank/DDBJ databases">
        <title>Neisseria weixii sp. nov. isolated from the rectal contents of plateau pika (Ochotona cruzoniae).</title>
        <authorList>
            <person name="Zhang G."/>
        </authorList>
    </citation>
    <scope>NUCLEOTIDE SEQUENCE [LARGE SCALE GENOMIC DNA]</scope>
    <source>
        <strain evidence="6 7">10009</strain>
    </source>
</reference>